<evidence type="ECO:0000313" key="2">
    <source>
        <dbReference type="Proteomes" id="UP000603453"/>
    </source>
</evidence>
<dbReference type="Proteomes" id="UP000603453">
    <property type="component" value="Unassembled WGS sequence"/>
</dbReference>
<keyword evidence="2" id="KW-1185">Reference proteome</keyword>
<protein>
    <submittedName>
        <fullName evidence="1">Uncharacterized protein</fullName>
    </submittedName>
</protein>
<gene>
    <name evidence="1" type="ORF">INT47_004950</name>
</gene>
<sequence>MSQNSEEHPHVYLARLKEATILAEISDPIQSITIVNSPSNVRPIIGPSISILNVNRTGPNSSNIVHAPVKFSSINPNSLNVESTTITKLTNSMDALQLNHMESNDVNDSSEPNISRIDDMKFKEKLRIMVDDSIRPHFSKSYNNNNG</sequence>
<evidence type="ECO:0000313" key="1">
    <source>
        <dbReference type="EMBL" id="KAG2203143.1"/>
    </source>
</evidence>
<organism evidence="1 2">
    <name type="scientific">Mucor saturninus</name>
    <dbReference type="NCBI Taxonomy" id="64648"/>
    <lineage>
        <taxon>Eukaryota</taxon>
        <taxon>Fungi</taxon>
        <taxon>Fungi incertae sedis</taxon>
        <taxon>Mucoromycota</taxon>
        <taxon>Mucoromycotina</taxon>
        <taxon>Mucoromycetes</taxon>
        <taxon>Mucorales</taxon>
        <taxon>Mucorineae</taxon>
        <taxon>Mucoraceae</taxon>
        <taxon>Mucor</taxon>
    </lineage>
</organism>
<dbReference type="AlphaFoldDB" id="A0A8H7R4H8"/>
<reference evidence="1" key="1">
    <citation type="submission" date="2020-12" db="EMBL/GenBank/DDBJ databases">
        <title>Metabolic potential, ecology and presence of endohyphal bacteria is reflected in genomic diversity of Mucoromycotina.</title>
        <authorList>
            <person name="Muszewska A."/>
            <person name="Okrasinska A."/>
            <person name="Steczkiewicz K."/>
            <person name="Drgas O."/>
            <person name="Orlowska M."/>
            <person name="Perlinska-Lenart U."/>
            <person name="Aleksandrzak-Piekarczyk T."/>
            <person name="Szatraj K."/>
            <person name="Zielenkiewicz U."/>
            <person name="Pilsyk S."/>
            <person name="Malc E."/>
            <person name="Mieczkowski P."/>
            <person name="Kruszewska J.S."/>
            <person name="Biernat P."/>
            <person name="Pawlowska J."/>
        </authorList>
    </citation>
    <scope>NUCLEOTIDE SEQUENCE</scope>
    <source>
        <strain evidence="1">WA0000017839</strain>
    </source>
</reference>
<comment type="caution">
    <text evidence="1">The sequence shown here is derived from an EMBL/GenBank/DDBJ whole genome shotgun (WGS) entry which is preliminary data.</text>
</comment>
<accession>A0A8H7R4H8</accession>
<name>A0A8H7R4H8_9FUNG</name>
<proteinExistence type="predicted"/>
<dbReference type="EMBL" id="JAEPRD010000054">
    <property type="protein sequence ID" value="KAG2203143.1"/>
    <property type="molecule type" value="Genomic_DNA"/>
</dbReference>